<feature type="compositionally biased region" description="Basic and acidic residues" evidence="1">
    <location>
        <begin position="66"/>
        <end position="85"/>
    </location>
</feature>
<proteinExistence type="predicted"/>
<keyword evidence="3" id="KW-1185">Reference proteome</keyword>
<accession>A0A9P7DIU6</accession>
<dbReference type="Proteomes" id="UP000719766">
    <property type="component" value="Unassembled WGS sequence"/>
</dbReference>
<comment type="caution">
    <text evidence="2">The sequence shown here is derived from an EMBL/GenBank/DDBJ whole genome shotgun (WGS) entry which is preliminary data.</text>
</comment>
<sequence>MPRLLSDPNLSFCPNYADDAFINTRLQLTNENITEAQAIVILRNIWQAENNAAKLQWQAQANEDRDRREQLERLDNEEQERQEQESRDEEEAARKEDRKKNKHKYTAVPDLDVPLKPTILPSSYALRKLDKGDYVELWYFTNDGLDEAKLKSSVDEDTMIMATLAGGDTAWVSAASTRNARAVVDDQNLRFEDFCQACPRIIEAM</sequence>
<dbReference type="GeneID" id="64590146"/>
<organism evidence="2 3">
    <name type="scientific">Suillus plorans</name>
    <dbReference type="NCBI Taxonomy" id="116603"/>
    <lineage>
        <taxon>Eukaryota</taxon>
        <taxon>Fungi</taxon>
        <taxon>Dikarya</taxon>
        <taxon>Basidiomycota</taxon>
        <taxon>Agaricomycotina</taxon>
        <taxon>Agaricomycetes</taxon>
        <taxon>Agaricomycetidae</taxon>
        <taxon>Boletales</taxon>
        <taxon>Suillineae</taxon>
        <taxon>Suillaceae</taxon>
        <taxon>Suillus</taxon>
    </lineage>
</organism>
<dbReference type="OrthoDB" id="2672960at2759"/>
<evidence type="ECO:0000313" key="2">
    <source>
        <dbReference type="EMBL" id="KAG1796309.1"/>
    </source>
</evidence>
<reference evidence="2" key="1">
    <citation type="journal article" date="2020" name="New Phytol.">
        <title>Comparative genomics reveals dynamic genome evolution in host specialist ectomycorrhizal fungi.</title>
        <authorList>
            <person name="Lofgren L.A."/>
            <person name="Nguyen N.H."/>
            <person name="Vilgalys R."/>
            <person name="Ruytinx J."/>
            <person name="Liao H.L."/>
            <person name="Branco S."/>
            <person name="Kuo A."/>
            <person name="LaButti K."/>
            <person name="Lipzen A."/>
            <person name="Andreopoulos W."/>
            <person name="Pangilinan J."/>
            <person name="Riley R."/>
            <person name="Hundley H."/>
            <person name="Na H."/>
            <person name="Barry K."/>
            <person name="Grigoriev I.V."/>
            <person name="Stajich J.E."/>
            <person name="Kennedy P.G."/>
        </authorList>
    </citation>
    <scope>NUCLEOTIDE SEQUENCE</scope>
    <source>
        <strain evidence="2">S12</strain>
    </source>
</reference>
<dbReference type="RefSeq" id="XP_041161825.1">
    <property type="nucleotide sequence ID" value="XM_041296382.1"/>
</dbReference>
<evidence type="ECO:0000313" key="3">
    <source>
        <dbReference type="Proteomes" id="UP000719766"/>
    </source>
</evidence>
<dbReference type="EMBL" id="JABBWE010000019">
    <property type="protein sequence ID" value="KAG1796309.1"/>
    <property type="molecule type" value="Genomic_DNA"/>
</dbReference>
<feature type="region of interest" description="Disordered" evidence="1">
    <location>
        <begin position="66"/>
        <end position="105"/>
    </location>
</feature>
<feature type="non-terminal residue" evidence="2">
    <location>
        <position position="205"/>
    </location>
</feature>
<gene>
    <name evidence="2" type="ORF">HD556DRAFT_1200755</name>
</gene>
<evidence type="ECO:0000256" key="1">
    <source>
        <dbReference type="SAM" id="MobiDB-lite"/>
    </source>
</evidence>
<dbReference type="AlphaFoldDB" id="A0A9P7DIU6"/>
<name>A0A9P7DIU6_9AGAM</name>
<protein>
    <submittedName>
        <fullName evidence="2">Uncharacterized protein</fullName>
    </submittedName>
</protein>